<accession>A0A8G2FEW4</accession>
<dbReference type="Pfam" id="PF13360">
    <property type="entry name" value="PQQ_2"/>
    <property type="match status" value="1"/>
</dbReference>
<keyword evidence="2 7" id="KW-0479">Metal-binding</keyword>
<dbReference type="InterPro" id="IPR002372">
    <property type="entry name" value="PQQ_rpt_dom"/>
</dbReference>
<comment type="cofactor">
    <cofactor evidence="7">
        <name>Ca(2+)</name>
        <dbReference type="ChEBI" id="CHEBI:29108"/>
    </cofactor>
    <text evidence="7">Binds 1 Ca(2+) ion per subunit.</text>
</comment>
<evidence type="ECO:0000256" key="2">
    <source>
        <dbReference type="ARBA" id="ARBA00022723"/>
    </source>
</evidence>
<feature type="chain" id="PRO_5034723197" evidence="9">
    <location>
        <begin position="22"/>
        <end position="570"/>
    </location>
</feature>
<dbReference type="Gene3D" id="2.140.10.10">
    <property type="entry name" value="Quinoprotein alcohol dehydrogenase-like superfamily"/>
    <property type="match status" value="1"/>
</dbReference>
<evidence type="ECO:0000256" key="1">
    <source>
        <dbReference type="ARBA" id="ARBA00008156"/>
    </source>
</evidence>
<dbReference type="Proteomes" id="UP000186308">
    <property type="component" value="Unassembled WGS sequence"/>
</dbReference>
<evidence type="ECO:0000256" key="4">
    <source>
        <dbReference type="ARBA" id="ARBA00023002"/>
    </source>
</evidence>
<evidence type="ECO:0000256" key="3">
    <source>
        <dbReference type="ARBA" id="ARBA00022891"/>
    </source>
</evidence>
<dbReference type="SUPFAM" id="SSF50998">
    <property type="entry name" value="Quinoprotein alcohol dehydrogenase-like"/>
    <property type="match status" value="1"/>
</dbReference>
<feature type="binding site" evidence="6">
    <location>
        <position position="143"/>
    </location>
    <ligand>
        <name>pyrroloquinoline quinone</name>
        <dbReference type="ChEBI" id="CHEBI:58442"/>
    </ligand>
</feature>
<dbReference type="GO" id="GO:0005509">
    <property type="term" value="F:calcium ion binding"/>
    <property type="evidence" value="ECO:0007669"/>
    <property type="project" value="InterPro"/>
</dbReference>
<evidence type="ECO:0000256" key="8">
    <source>
        <dbReference type="PIRSR" id="PIRSR617512-4"/>
    </source>
</evidence>
<dbReference type="RefSeq" id="WP_029313536.1">
    <property type="nucleotide sequence ID" value="NZ_FTNE01000001.1"/>
</dbReference>
<keyword evidence="9" id="KW-0732">Signal</keyword>
<organism evidence="12 13">
    <name type="scientific">Acidiphilium rubrum</name>
    <dbReference type="NCBI Taxonomy" id="526"/>
    <lineage>
        <taxon>Bacteria</taxon>
        <taxon>Pseudomonadati</taxon>
        <taxon>Pseudomonadota</taxon>
        <taxon>Alphaproteobacteria</taxon>
        <taxon>Acetobacterales</taxon>
        <taxon>Acidocellaceae</taxon>
        <taxon>Acidiphilium</taxon>
    </lineage>
</organism>
<dbReference type="PANTHER" id="PTHR32303:SF20">
    <property type="entry name" value="QUINOPROTEIN ETHANOL DEHYDROGENASE"/>
    <property type="match status" value="1"/>
</dbReference>
<feature type="binding site" evidence="6">
    <location>
        <position position="91"/>
    </location>
    <ligand>
        <name>pyrroloquinoline quinone</name>
        <dbReference type="ChEBI" id="CHEBI:58442"/>
    </ligand>
</feature>
<comment type="cofactor">
    <cofactor evidence="6">
        <name>pyrroloquinoline quinone</name>
        <dbReference type="ChEBI" id="CHEBI:58442"/>
    </cofactor>
    <text evidence="6">Binds 1 PQQ group per subunit.</text>
</comment>
<dbReference type="InterPro" id="IPR017512">
    <property type="entry name" value="PQQ_MeOH/EtOH_DH"/>
</dbReference>
<dbReference type="InterPro" id="IPR018391">
    <property type="entry name" value="PQQ_b-propeller_rpt"/>
</dbReference>
<dbReference type="EMBL" id="FTNE01000001">
    <property type="protein sequence ID" value="SIQ03285.1"/>
    <property type="molecule type" value="Genomic_DNA"/>
</dbReference>
<keyword evidence="3 6" id="KW-0634">PQQ</keyword>
<dbReference type="PANTHER" id="PTHR32303">
    <property type="entry name" value="QUINOPROTEIN ALCOHOL DEHYDROGENASE (CYTOCHROME C)"/>
    <property type="match status" value="1"/>
</dbReference>
<dbReference type="AlphaFoldDB" id="A0A8G2FEW4"/>
<protein>
    <submittedName>
        <fullName evidence="12">Alcohol dehydrogenase (Cytochrome c)</fullName>
    </submittedName>
</protein>
<evidence type="ECO:0000313" key="12">
    <source>
        <dbReference type="EMBL" id="SIQ03285.1"/>
    </source>
</evidence>
<dbReference type="Pfam" id="PF01011">
    <property type="entry name" value="PQQ"/>
    <property type="match status" value="1"/>
</dbReference>
<feature type="disulfide bond" evidence="8">
    <location>
        <begin position="137"/>
        <end position="138"/>
    </location>
</feature>
<feature type="binding site" evidence="6">
    <location>
        <begin position="400"/>
        <end position="401"/>
    </location>
    <ligand>
        <name>pyrroloquinoline quinone</name>
        <dbReference type="ChEBI" id="CHEBI:58442"/>
    </ligand>
</feature>
<dbReference type="SMART" id="SM00564">
    <property type="entry name" value="PQQ"/>
    <property type="match status" value="7"/>
</dbReference>
<feature type="binding site" evidence="7">
    <location>
        <position position="313"/>
    </location>
    <ligand>
        <name>Ca(2+)</name>
        <dbReference type="ChEBI" id="CHEBI:29108"/>
    </ligand>
</feature>
<evidence type="ECO:0000256" key="5">
    <source>
        <dbReference type="PIRSR" id="PIRSR617512-1"/>
    </source>
</evidence>
<feature type="domain" description="Pyrrolo-quinoline quinone repeat" evidence="11">
    <location>
        <begin position="454"/>
        <end position="523"/>
    </location>
</feature>
<evidence type="ECO:0000259" key="11">
    <source>
        <dbReference type="Pfam" id="PF13360"/>
    </source>
</evidence>
<comment type="similarity">
    <text evidence="1">Belongs to the bacterial PQQ dehydrogenase family.</text>
</comment>
<feature type="domain" description="Pyrrolo-quinoline quinone repeat" evidence="10">
    <location>
        <begin position="49"/>
        <end position="356"/>
    </location>
</feature>
<feature type="active site" description="Proton acceptor" evidence="5">
    <location>
        <position position="313"/>
    </location>
</feature>
<keyword evidence="4" id="KW-0560">Oxidoreductase</keyword>
<evidence type="ECO:0000256" key="9">
    <source>
        <dbReference type="SAM" id="SignalP"/>
    </source>
</evidence>
<keyword evidence="7" id="KW-0106">Calcium</keyword>
<feature type="binding site" evidence="7">
    <location>
        <position position="205"/>
    </location>
    <ligand>
        <name>Ca(2+)</name>
        <dbReference type="ChEBI" id="CHEBI:29108"/>
    </ligand>
</feature>
<evidence type="ECO:0000259" key="10">
    <source>
        <dbReference type="Pfam" id="PF01011"/>
    </source>
</evidence>
<feature type="signal peptide" evidence="9">
    <location>
        <begin position="1"/>
        <end position="21"/>
    </location>
</feature>
<name>A0A8G2FEW4_ACIRU</name>
<gene>
    <name evidence="12" type="ORF">SAMN05421828_10117</name>
</gene>
<dbReference type="InterPro" id="IPR011047">
    <property type="entry name" value="Quinoprotein_ADH-like_sf"/>
</dbReference>
<evidence type="ECO:0000256" key="7">
    <source>
        <dbReference type="PIRSR" id="PIRSR617512-3"/>
    </source>
</evidence>
<proteinExistence type="inferred from homology"/>
<dbReference type="NCBIfam" id="TIGR03075">
    <property type="entry name" value="PQQ_enz_alc_DH"/>
    <property type="match status" value="1"/>
</dbReference>
<feature type="binding site" evidence="6">
    <location>
        <position position="542"/>
    </location>
    <ligand>
        <name>pyrroloquinoline quinone</name>
        <dbReference type="ChEBI" id="CHEBI:58442"/>
    </ligand>
</feature>
<evidence type="ECO:0000256" key="6">
    <source>
        <dbReference type="PIRSR" id="PIRSR617512-2"/>
    </source>
</evidence>
<keyword evidence="8" id="KW-1015">Disulfide bond</keyword>
<reference evidence="12 13" key="1">
    <citation type="submission" date="2017-01" db="EMBL/GenBank/DDBJ databases">
        <authorList>
            <person name="Varghese N."/>
            <person name="Submissions S."/>
        </authorList>
    </citation>
    <scope>NUCLEOTIDE SEQUENCE [LARGE SCALE GENOMIC DNA]</scope>
    <source>
        <strain evidence="12 13">ATCC 35905</strain>
    </source>
</reference>
<keyword evidence="13" id="KW-1185">Reference proteome</keyword>
<dbReference type="GO" id="GO:0016020">
    <property type="term" value="C:membrane"/>
    <property type="evidence" value="ECO:0007669"/>
    <property type="project" value="InterPro"/>
</dbReference>
<dbReference type="GO" id="GO:0016614">
    <property type="term" value="F:oxidoreductase activity, acting on CH-OH group of donors"/>
    <property type="evidence" value="ECO:0007669"/>
    <property type="project" value="InterPro"/>
</dbReference>
<evidence type="ECO:0000313" key="13">
    <source>
        <dbReference type="Proteomes" id="UP000186308"/>
    </source>
</evidence>
<feature type="binding site" evidence="7">
    <location>
        <position position="271"/>
    </location>
    <ligand>
        <name>Ca(2+)</name>
        <dbReference type="ChEBI" id="CHEBI:29108"/>
    </ligand>
</feature>
<dbReference type="OrthoDB" id="9794322at2"/>
<comment type="caution">
    <text evidence="12">The sequence shown here is derived from an EMBL/GenBank/DDBJ whole genome shotgun (WGS) entry which is preliminary data.</text>
</comment>
<sequence length="570" mass="60967">MKLKKTTLTSCVLGSALLALAIPGIGHAMPSYPPVTQSRLDNAASSPGWLMFNRDYAGDDYAPYSAINTSNVASLKPVWTSPKVNIPHGFENVPIINGDYMFVTTPLDHLMAFDAKTGKLLWKYTYKLAGDATKTICCDVNNRGVAVYDDMVYMATIDNHVVAFDAKTGKVAWNSALYKPGVGYSIDEAPLIVDGKVVVGVGGGEYGARGFIAALDAKTGKLAWKLHTIPSPSEPGGKTWPAGAYKHGGGSPWMTGTYDPSTKTLFWGVGNPGPWLASTRPGHNLYSDSLLAIDPSTGKIKWHYQYTRNDTWDYDGVNTPTLSNVTYKGKPYKAIVEANRNGYFYAINREDGKLIYAKPFVHDTSITGISAGGHAINNTANQPGLDKQITTCPSFLGGKNWWAAAVDPKTNMAYVPTLHACMTMKGVPTSYAAGLPYLGETFQMIPDPTSPDLGSVQAIDLSTGKQVWEYKTKAPWNGGMTATGGGLVFSGGTDGKLYGFDAKTGKILWTSANLGSPIIAAPVSYEVDGKQYVAVWSGWGGVWPLWSGKLGAPLTKAPTGGQLHVFALNG</sequence>